<reference evidence="1 2" key="1">
    <citation type="submission" date="2018-12" db="EMBL/GenBank/DDBJ databases">
        <authorList>
            <person name="Kong L."/>
            <person name="Ding Y."/>
            <person name="Wu Q."/>
        </authorList>
    </citation>
    <scope>NUCLEOTIDE SEQUENCE [LARGE SCALE GENOMIC DNA]</scope>
</reference>
<evidence type="ECO:0000313" key="1">
    <source>
        <dbReference type="EMBL" id="AZU99733.1"/>
    </source>
</evidence>
<organism evidence="1 2">
    <name type="scientific">Bacillus phage DK1</name>
    <dbReference type="NCBI Taxonomy" id="2500808"/>
    <lineage>
        <taxon>Viruses</taxon>
        <taxon>Duplodnaviria</taxon>
        <taxon>Heunggongvirae</taxon>
        <taxon>Uroviricota</taxon>
        <taxon>Caudoviricetes</taxon>
        <taxon>Salasmaviridae</taxon>
        <taxon>Northropvirinae</taxon>
        <taxon>Hemphillvirus</taxon>
        <taxon>Hemphillvirus DK1</taxon>
    </lineage>
</organism>
<accession>A0A3T0IIW8</accession>
<dbReference type="Proteomes" id="UP000289624">
    <property type="component" value="Segment"/>
</dbReference>
<protein>
    <submittedName>
        <fullName evidence="1">Uncharacterized protein</fullName>
    </submittedName>
</protein>
<sequence>MKEIIYLDGKLDYEIDDRKDFDVTVDGEIVNDILLELVNKNYKEIKIKIEVEK</sequence>
<keyword evidence="2" id="KW-1185">Reference proteome</keyword>
<evidence type="ECO:0000313" key="2">
    <source>
        <dbReference type="Proteomes" id="UP000289624"/>
    </source>
</evidence>
<proteinExistence type="predicted"/>
<name>A0A3T0IIW8_9CAUD</name>
<dbReference type="EMBL" id="MK284526">
    <property type="protein sequence ID" value="AZU99733.1"/>
    <property type="molecule type" value="Genomic_DNA"/>
</dbReference>
<gene>
    <name evidence="1" type="ORF">DK1_000029</name>
</gene>